<comment type="caution">
    <text evidence="2">The sequence shown here is derived from an EMBL/GenBank/DDBJ whole genome shotgun (WGS) entry which is preliminary data.</text>
</comment>
<dbReference type="AlphaFoldDB" id="A0AAD7D7G9"/>
<proteinExistence type="predicted"/>
<dbReference type="Gene3D" id="2.40.50.40">
    <property type="match status" value="1"/>
</dbReference>
<dbReference type="Proteomes" id="UP001221757">
    <property type="component" value="Unassembled WGS sequence"/>
</dbReference>
<dbReference type="Pfam" id="PF07039">
    <property type="entry name" value="SGF29_Tudor"/>
    <property type="match status" value="1"/>
</dbReference>
<reference evidence="2" key="1">
    <citation type="submission" date="2023-03" db="EMBL/GenBank/DDBJ databases">
        <title>Massive genome expansion in bonnet fungi (Mycena s.s.) driven by repeated elements and novel gene families across ecological guilds.</title>
        <authorList>
            <consortium name="Lawrence Berkeley National Laboratory"/>
            <person name="Harder C.B."/>
            <person name="Miyauchi S."/>
            <person name="Viragh M."/>
            <person name="Kuo A."/>
            <person name="Thoen E."/>
            <person name="Andreopoulos B."/>
            <person name="Lu D."/>
            <person name="Skrede I."/>
            <person name="Drula E."/>
            <person name="Henrissat B."/>
            <person name="Morin E."/>
            <person name="Kohler A."/>
            <person name="Barry K."/>
            <person name="LaButti K."/>
            <person name="Morin E."/>
            <person name="Salamov A."/>
            <person name="Lipzen A."/>
            <person name="Mereny Z."/>
            <person name="Hegedus B."/>
            <person name="Baldrian P."/>
            <person name="Stursova M."/>
            <person name="Weitz H."/>
            <person name="Taylor A."/>
            <person name="Grigoriev I.V."/>
            <person name="Nagy L.G."/>
            <person name="Martin F."/>
            <person name="Kauserud H."/>
        </authorList>
    </citation>
    <scope>NUCLEOTIDE SEQUENCE</scope>
    <source>
        <strain evidence="2">CBHHK067</strain>
    </source>
</reference>
<accession>A0AAD7D7G9</accession>
<evidence type="ECO:0000313" key="3">
    <source>
        <dbReference type="Proteomes" id="UP001221757"/>
    </source>
</evidence>
<dbReference type="SUPFAM" id="SSF63748">
    <property type="entry name" value="Tudor/PWWP/MBT"/>
    <property type="match status" value="1"/>
</dbReference>
<dbReference type="InterPro" id="IPR010750">
    <property type="entry name" value="SGF29_tudor-like_dom"/>
</dbReference>
<feature type="domain" description="Chromo" evidence="1">
    <location>
        <begin position="7"/>
        <end position="72"/>
    </location>
</feature>
<keyword evidence="3" id="KW-1185">Reference proteome</keyword>
<organism evidence="2 3">
    <name type="scientific">Mycena rosella</name>
    <name type="common">Pink bonnet</name>
    <name type="synonym">Agaricus rosellus</name>
    <dbReference type="NCBI Taxonomy" id="1033263"/>
    <lineage>
        <taxon>Eukaryota</taxon>
        <taxon>Fungi</taxon>
        <taxon>Dikarya</taxon>
        <taxon>Basidiomycota</taxon>
        <taxon>Agaricomycotina</taxon>
        <taxon>Agaricomycetes</taxon>
        <taxon>Agaricomycetidae</taxon>
        <taxon>Agaricales</taxon>
        <taxon>Marasmiineae</taxon>
        <taxon>Mycenaceae</taxon>
        <taxon>Mycena</taxon>
    </lineage>
</organism>
<gene>
    <name evidence="2" type="ORF">B0H17DRAFT_1333352</name>
</gene>
<name>A0AAD7D7G9_MYCRO</name>
<dbReference type="InterPro" id="IPR000953">
    <property type="entry name" value="Chromo/chromo_shadow_dom"/>
</dbReference>
<evidence type="ECO:0000313" key="2">
    <source>
        <dbReference type="EMBL" id="KAJ7683223.1"/>
    </source>
</evidence>
<dbReference type="SUPFAM" id="SSF54160">
    <property type="entry name" value="Chromo domain-like"/>
    <property type="match status" value="1"/>
</dbReference>
<dbReference type="Gene3D" id="2.30.30.140">
    <property type="match status" value="1"/>
</dbReference>
<sequence>MAYQEEFYVKRVLEAKIINVGTRNNPKKGWTFLTEWADYPDPNWEPEENFIGTKWALQTFWRRAELRGRDPKRLRLFKMGEIISLPNEAPKEKPGPGRSSVGLILGTRVFALWPETCYYQSAVVQRRIEDEYEVRFDEDDVKFIVALEHMRPCAEIQEGDTVILKADSARISAVKEDGTLRIKKRIGIDDIRISAWSIEDEWGDRKLAHEDIDCADDV</sequence>
<dbReference type="InterPro" id="IPR016197">
    <property type="entry name" value="Chromo-like_dom_sf"/>
</dbReference>
<dbReference type="PROSITE" id="PS50013">
    <property type="entry name" value="CHROMO_2"/>
    <property type="match status" value="1"/>
</dbReference>
<dbReference type="GO" id="GO:0006338">
    <property type="term" value="P:chromatin remodeling"/>
    <property type="evidence" value="ECO:0007669"/>
    <property type="project" value="UniProtKB-ARBA"/>
</dbReference>
<evidence type="ECO:0000259" key="1">
    <source>
        <dbReference type="PROSITE" id="PS50013"/>
    </source>
</evidence>
<protein>
    <recommendedName>
        <fullName evidence="1">Chromo domain-containing protein</fullName>
    </recommendedName>
</protein>
<dbReference type="EMBL" id="JARKIE010000110">
    <property type="protein sequence ID" value="KAJ7683223.1"/>
    <property type="molecule type" value="Genomic_DNA"/>
</dbReference>